<dbReference type="Pfam" id="PF00364">
    <property type="entry name" value="Biotin_lipoyl"/>
    <property type="match status" value="1"/>
</dbReference>
<dbReference type="Gene3D" id="2.40.50.100">
    <property type="match status" value="1"/>
</dbReference>
<evidence type="ECO:0000259" key="3">
    <source>
        <dbReference type="PROSITE" id="PS50968"/>
    </source>
</evidence>
<dbReference type="Proteomes" id="UP001365846">
    <property type="component" value="Unassembled WGS sequence"/>
</dbReference>
<dbReference type="Gene3D" id="3.40.50.1820">
    <property type="entry name" value="alpha/beta hydrolase"/>
    <property type="match status" value="1"/>
</dbReference>
<dbReference type="InterPro" id="IPR029058">
    <property type="entry name" value="AB_hydrolase_fold"/>
</dbReference>
<dbReference type="PROSITE" id="PS50968">
    <property type="entry name" value="BIOTINYL_LIPOYL"/>
    <property type="match status" value="1"/>
</dbReference>
<dbReference type="PRINTS" id="PR00111">
    <property type="entry name" value="ABHYDROLASE"/>
</dbReference>
<reference evidence="4 5" key="1">
    <citation type="submission" date="2024-03" db="EMBL/GenBank/DDBJ databases">
        <title>Novel species of the genus Variovorax.</title>
        <authorList>
            <person name="Liu Q."/>
            <person name="Xin Y.-H."/>
        </authorList>
    </citation>
    <scope>NUCLEOTIDE SEQUENCE [LARGE SCALE GENOMIC DNA]</scope>
    <source>
        <strain evidence="4 5">KACC 18899</strain>
    </source>
</reference>
<keyword evidence="4" id="KW-0012">Acyltransferase</keyword>
<comment type="cofactor">
    <cofactor evidence="1">
        <name>(R)-lipoate</name>
        <dbReference type="ChEBI" id="CHEBI:83088"/>
    </cofactor>
</comment>
<dbReference type="EMBL" id="JBBKZU010000015">
    <property type="protein sequence ID" value="MEJ8814866.1"/>
    <property type="molecule type" value="Genomic_DNA"/>
</dbReference>
<keyword evidence="2" id="KW-0450">Lipoyl</keyword>
<dbReference type="PANTHER" id="PTHR43798">
    <property type="entry name" value="MONOACYLGLYCEROL LIPASE"/>
    <property type="match status" value="1"/>
</dbReference>
<dbReference type="GO" id="GO:0004742">
    <property type="term" value="F:dihydrolipoyllysine-residue acetyltransferase activity"/>
    <property type="evidence" value="ECO:0007669"/>
    <property type="project" value="UniProtKB-EC"/>
</dbReference>
<dbReference type="EC" id="2.3.1.12" evidence="4"/>
<keyword evidence="5" id="KW-1185">Reference proteome</keyword>
<dbReference type="PROSITE" id="PS00189">
    <property type="entry name" value="LIPOYL"/>
    <property type="match status" value="1"/>
</dbReference>
<dbReference type="InterPro" id="IPR011053">
    <property type="entry name" value="Single_hybrid_motif"/>
</dbReference>
<dbReference type="Pfam" id="PF00561">
    <property type="entry name" value="Abhydrolase_1"/>
    <property type="match status" value="1"/>
</dbReference>
<dbReference type="NCBIfam" id="NF011457">
    <property type="entry name" value="PRK14875.1"/>
    <property type="match status" value="1"/>
</dbReference>
<evidence type="ECO:0000313" key="4">
    <source>
        <dbReference type="EMBL" id="MEJ8814866.1"/>
    </source>
</evidence>
<evidence type="ECO:0000256" key="2">
    <source>
        <dbReference type="ARBA" id="ARBA00022823"/>
    </source>
</evidence>
<dbReference type="PANTHER" id="PTHR43798:SF5">
    <property type="entry name" value="MONOACYLGLYCEROL LIPASE ABHD6"/>
    <property type="match status" value="1"/>
</dbReference>
<accession>A0ABU8VMI5</accession>
<dbReference type="InterPro" id="IPR050266">
    <property type="entry name" value="AB_hydrolase_sf"/>
</dbReference>
<dbReference type="SUPFAM" id="SSF53474">
    <property type="entry name" value="alpha/beta-Hydrolases"/>
    <property type="match status" value="1"/>
</dbReference>
<comment type="caution">
    <text evidence="4">The sequence shown here is derived from an EMBL/GenBank/DDBJ whole genome shotgun (WGS) entry which is preliminary data.</text>
</comment>
<evidence type="ECO:0000256" key="1">
    <source>
        <dbReference type="ARBA" id="ARBA00001938"/>
    </source>
</evidence>
<dbReference type="RefSeq" id="WP_340360091.1">
    <property type="nucleotide sequence ID" value="NZ_JBBKZU010000015.1"/>
</dbReference>
<dbReference type="InterPro" id="IPR003016">
    <property type="entry name" value="2-oxoA_DH_lipoyl-BS"/>
</dbReference>
<proteinExistence type="predicted"/>
<dbReference type="SUPFAM" id="SSF51230">
    <property type="entry name" value="Single hybrid motif"/>
    <property type="match status" value="1"/>
</dbReference>
<organism evidence="4 5">
    <name type="scientific">Variovorax ureilyticus</name>
    <dbReference type="NCBI Taxonomy" id="1836198"/>
    <lineage>
        <taxon>Bacteria</taxon>
        <taxon>Pseudomonadati</taxon>
        <taxon>Pseudomonadota</taxon>
        <taxon>Betaproteobacteria</taxon>
        <taxon>Burkholderiales</taxon>
        <taxon>Comamonadaceae</taxon>
        <taxon>Variovorax</taxon>
    </lineage>
</organism>
<protein>
    <submittedName>
        <fullName evidence="4">Acetoin dehydrogenase dihydrolipoyllysine-residue acetyltransferase subunit</fullName>
        <ecNumber evidence="4">2.3.1.12</ecNumber>
    </submittedName>
</protein>
<dbReference type="InterPro" id="IPR000073">
    <property type="entry name" value="AB_hydrolase_1"/>
</dbReference>
<evidence type="ECO:0000313" key="5">
    <source>
        <dbReference type="Proteomes" id="UP001365846"/>
    </source>
</evidence>
<sequence>MSNTQIIPIVMPKWGLEMREGTVQDWLVKEGERIAVGQAIVDVETDKISNAVEAADAGLLRRIVGQSGELLPVKSLLAVMAEPEVADADIDAYIAAFEVPDAGADDEDSGPAFDHAEVDGIRVRFARRGPDEGVPVLFIHGFGGDLNNWLFNLDAVAERHPVIALDLPGHGGSDARLPGTSLPALAGFVARFLDQAGVPGRLHMVGHSMGGAIALQLALDAPGRVASLALVSPAGLGQEINTGYTDGFVQAQSRRELKPVLEQLFADPALVSRQMVDDMLKYKRLDGIEPLLGELGAALFAAGRQSTVLAERLQALDKPLLVFWGEDDQVIPAAQAANAGPQAEVIRFAGTGHMAMLEKAGEVNAALLKHLARAG</sequence>
<dbReference type="CDD" id="cd06849">
    <property type="entry name" value="lipoyl_domain"/>
    <property type="match status" value="1"/>
</dbReference>
<keyword evidence="4" id="KW-0808">Transferase</keyword>
<gene>
    <name evidence="4" type="ORF">WKW77_27595</name>
</gene>
<name>A0ABU8VMI5_9BURK</name>
<dbReference type="InterPro" id="IPR000089">
    <property type="entry name" value="Biotin_lipoyl"/>
</dbReference>
<feature type="domain" description="Lipoyl-binding" evidence="3">
    <location>
        <begin position="6"/>
        <end position="81"/>
    </location>
</feature>